<proteinExistence type="predicted"/>
<reference evidence="4" key="2">
    <citation type="submission" date="2025-04" db="UniProtKB">
        <authorList>
            <consortium name="RefSeq"/>
        </authorList>
    </citation>
    <scope>IDENTIFICATION</scope>
    <source>
        <strain evidence="4">DH4</strain>
        <tissue evidence="4">Whole body</tissue>
    </source>
</reference>
<dbReference type="EnsemblMetazoa" id="XM_026438846">
    <property type="protein sequence ID" value="XP_026294631"/>
    <property type="gene ID" value="LOC100577827"/>
</dbReference>
<evidence type="ECO:0000313" key="3">
    <source>
        <dbReference type="Proteomes" id="UP000005203"/>
    </source>
</evidence>
<gene>
    <name evidence="4" type="primary">LOC100577827</name>
</gene>
<sequence>MGIGWIWTACRVQLLPNGGSVAALNRIGSNEVNTDNSPIRRKRRGGGFLSGNNRIDDQKQTRRPCSATLRLEATSVPFGLREMGSISRFPANTIRGVEKLGGWRKRLEEEEDGIQWRGSWLPLMPFGYGERTNC</sequence>
<evidence type="ECO:0000256" key="1">
    <source>
        <dbReference type="SAM" id="MobiDB-lite"/>
    </source>
</evidence>
<feature type="region of interest" description="Disordered" evidence="1">
    <location>
        <begin position="34"/>
        <end position="64"/>
    </location>
</feature>
<dbReference type="KEGG" id="ame:100577827"/>
<accession>A0A7M7KXL2</accession>
<protein>
    <submittedName>
        <fullName evidence="4">Uncharacterized protein LOC100577827</fullName>
    </submittedName>
</protein>
<dbReference type="AlphaFoldDB" id="A0A7M7KXL2"/>
<organism evidence="2">
    <name type="scientific">Apis mellifera</name>
    <name type="common">Honeybee</name>
    <dbReference type="NCBI Taxonomy" id="7460"/>
    <lineage>
        <taxon>Eukaryota</taxon>
        <taxon>Metazoa</taxon>
        <taxon>Ecdysozoa</taxon>
        <taxon>Arthropoda</taxon>
        <taxon>Hexapoda</taxon>
        <taxon>Insecta</taxon>
        <taxon>Pterygota</taxon>
        <taxon>Neoptera</taxon>
        <taxon>Endopterygota</taxon>
        <taxon>Hymenoptera</taxon>
        <taxon>Apocrita</taxon>
        <taxon>Aculeata</taxon>
        <taxon>Apoidea</taxon>
        <taxon>Anthophila</taxon>
        <taxon>Apidae</taxon>
        <taxon>Apis</taxon>
    </lineage>
</organism>
<accession>A0A8B8GRW8</accession>
<name>A0A7M7KXL2_APIME</name>
<dbReference type="Proteomes" id="UP000005203">
    <property type="component" value="Linkage group LG2"/>
</dbReference>
<dbReference type="RefSeq" id="XP_026294631.1">
    <property type="nucleotide sequence ID" value="XM_026438846.1"/>
</dbReference>
<dbReference type="GeneID" id="100577827"/>
<evidence type="ECO:0000313" key="4">
    <source>
        <dbReference type="RefSeq" id="XP_026294631.1"/>
    </source>
</evidence>
<evidence type="ECO:0000313" key="2">
    <source>
        <dbReference type="EnsemblMetazoa" id="XP_026294631"/>
    </source>
</evidence>
<keyword evidence="3" id="KW-1185">Reference proteome</keyword>
<reference evidence="2" key="1">
    <citation type="submission" date="2021-01" db="UniProtKB">
        <authorList>
            <consortium name="EnsemblMetazoa"/>
        </authorList>
    </citation>
    <scope>IDENTIFICATION</scope>
    <source>
        <strain evidence="2">DH4</strain>
    </source>
</reference>